<dbReference type="AlphaFoldDB" id="A0ABD2WS41"/>
<keyword evidence="2" id="KW-0812">Transmembrane</keyword>
<accession>A0ABD2WS41</accession>
<evidence type="ECO:0000256" key="1">
    <source>
        <dbReference type="SAM" id="MobiDB-lite"/>
    </source>
</evidence>
<protein>
    <submittedName>
        <fullName evidence="3">Uncharacterized protein</fullName>
    </submittedName>
</protein>
<evidence type="ECO:0000313" key="4">
    <source>
        <dbReference type="Proteomes" id="UP001627154"/>
    </source>
</evidence>
<gene>
    <name evidence="3" type="ORF">TKK_010184</name>
</gene>
<dbReference type="Proteomes" id="UP001627154">
    <property type="component" value="Unassembled WGS sequence"/>
</dbReference>
<keyword evidence="2" id="KW-1133">Transmembrane helix</keyword>
<keyword evidence="2" id="KW-0472">Membrane</keyword>
<organism evidence="3 4">
    <name type="scientific">Trichogramma kaykai</name>
    <dbReference type="NCBI Taxonomy" id="54128"/>
    <lineage>
        <taxon>Eukaryota</taxon>
        <taxon>Metazoa</taxon>
        <taxon>Ecdysozoa</taxon>
        <taxon>Arthropoda</taxon>
        <taxon>Hexapoda</taxon>
        <taxon>Insecta</taxon>
        <taxon>Pterygota</taxon>
        <taxon>Neoptera</taxon>
        <taxon>Endopterygota</taxon>
        <taxon>Hymenoptera</taxon>
        <taxon>Apocrita</taxon>
        <taxon>Proctotrupomorpha</taxon>
        <taxon>Chalcidoidea</taxon>
        <taxon>Trichogrammatidae</taxon>
        <taxon>Trichogramma</taxon>
    </lineage>
</organism>
<comment type="caution">
    <text evidence="3">The sequence shown here is derived from an EMBL/GenBank/DDBJ whole genome shotgun (WGS) entry which is preliminary data.</text>
</comment>
<evidence type="ECO:0000256" key="2">
    <source>
        <dbReference type="SAM" id="Phobius"/>
    </source>
</evidence>
<feature type="transmembrane region" description="Helical" evidence="2">
    <location>
        <begin position="132"/>
        <end position="150"/>
    </location>
</feature>
<evidence type="ECO:0000313" key="3">
    <source>
        <dbReference type="EMBL" id="KAL3395644.1"/>
    </source>
</evidence>
<sequence length="189" mass="21182">MTLDDSLLSRGRAANSAGDRCQRESCGRTTIISLDMATREPTHANGPAASADALSALPMNRRLYSPTDRGGVAQFDDANLPRLCPTRSRSRRAVRGRANNKGGRTTGRPVKRATARCSLLYRWSSCLLAQRSTLLLLFFFFFFFFYSTARRSSINEQSESDAVRALLLLLLLLTANRRWLPCTQHTHRE</sequence>
<reference evidence="3 4" key="1">
    <citation type="journal article" date="2024" name="bioRxiv">
        <title>A reference genome for Trichogramma kaykai: A tiny desert-dwelling parasitoid wasp with competing sex-ratio distorters.</title>
        <authorList>
            <person name="Culotta J."/>
            <person name="Lindsey A.R."/>
        </authorList>
    </citation>
    <scope>NUCLEOTIDE SEQUENCE [LARGE SCALE GENOMIC DNA]</scope>
    <source>
        <strain evidence="3 4">KSX58</strain>
    </source>
</reference>
<dbReference type="EMBL" id="JBJJXI010000078">
    <property type="protein sequence ID" value="KAL3395644.1"/>
    <property type="molecule type" value="Genomic_DNA"/>
</dbReference>
<feature type="region of interest" description="Disordered" evidence="1">
    <location>
        <begin position="1"/>
        <end position="20"/>
    </location>
</feature>
<proteinExistence type="predicted"/>
<keyword evidence="4" id="KW-1185">Reference proteome</keyword>
<name>A0ABD2WS41_9HYME</name>